<dbReference type="PANTHER" id="PTHR48080">
    <property type="entry name" value="D-GALACTONATE DEHYDRATASE-RELATED"/>
    <property type="match status" value="1"/>
</dbReference>
<dbReference type="Pfam" id="PF13378">
    <property type="entry name" value="MR_MLE_C"/>
    <property type="match status" value="1"/>
</dbReference>
<dbReference type="Pfam" id="PF02746">
    <property type="entry name" value="MR_MLE_N"/>
    <property type="match status" value="1"/>
</dbReference>
<dbReference type="SUPFAM" id="SSF51604">
    <property type="entry name" value="Enolase C-terminal domain-like"/>
    <property type="match status" value="1"/>
</dbReference>
<dbReference type="RefSeq" id="WP_184677124.1">
    <property type="nucleotide sequence ID" value="NZ_JACHGY010000001.1"/>
</dbReference>
<accession>A0A7X0H5A0</accession>
<organism evidence="3 4">
    <name type="scientific">Algisphaera agarilytica</name>
    <dbReference type="NCBI Taxonomy" id="1385975"/>
    <lineage>
        <taxon>Bacteria</taxon>
        <taxon>Pseudomonadati</taxon>
        <taxon>Planctomycetota</taxon>
        <taxon>Phycisphaerae</taxon>
        <taxon>Phycisphaerales</taxon>
        <taxon>Phycisphaeraceae</taxon>
        <taxon>Algisphaera</taxon>
    </lineage>
</organism>
<dbReference type="SFLD" id="SFLDS00001">
    <property type="entry name" value="Enolase"/>
    <property type="match status" value="1"/>
</dbReference>
<dbReference type="GO" id="GO:0008869">
    <property type="term" value="F:galactonate dehydratase activity"/>
    <property type="evidence" value="ECO:0007669"/>
    <property type="project" value="UniProtKB-EC"/>
</dbReference>
<dbReference type="PANTHER" id="PTHR48080:SF2">
    <property type="entry name" value="D-GALACTONATE DEHYDRATASE"/>
    <property type="match status" value="1"/>
</dbReference>
<dbReference type="InterPro" id="IPR029017">
    <property type="entry name" value="Enolase-like_N"/>
</dbReference>
<dbReference type="InterPro" id="IPR029065">
    <property type="entry name" value="Enolase_C-like"/>
</dbReference>
<dbReference type="SMART" id="SM00922">
    <property type="entry name" value="MR_MLE"/>
    <property type="match status" value="1"/>
</dbReference>
<sequence>MVDPVASVEVFTLTRQPDRPYLGSDEFDAPPNAQGYVVRTANRTVYPTFQRSVLVRCTTQQGLVGWGETYGIVAPGAVGAIINDLLAGFTIGRDPSDPAAVYDDLYDLMRVRGYSGGFYVDALAAIDIALWDIAAKQAGCTVAALISETHRNTIPAYVSGLPRRTLQERGELAVEWQGKGFDAFKFASPASDQGVATELEYLRELLGPDAQIACDLQWNHTAEHAIELIRAMEPHGLWFAEAPVLTEDIDGLAAVAETVDAPVAVGEEWRTDHDLRLRLGRCPIAIVQPEMGHTGITNFLRIGQLAAEHDLKMLPHATIGAGVFLAASLHASAALDAVAGHEFQHAVFRSNREMIDSDMACDRGLYRLPTGPGLGITPSKAAFDLLQPI</sequence>
<evidence type="ECO:0000313" key="3">
    <source>
        <dbReference type="EMBL" id="MBB6429551.1"/>
    </source>
</evidence>
<evidence type="ECO:0000313" key="4">
    <source>
        <dbReference type="Proteomes" id="UP000541810"/>
    </source>
</evidence>
<dbReference type="CDD" id="cd03316">
    <property type="entry name" value="MR_like"/>
    <property type="match status" value="1"/>
</dbReference>
<gene>
    <name evidence="3" type="ORF">HNQ40_001357</name>
</gene>
<dbReference type="InterPro" id="IPR034593">
    <property type="entry name" value="DgoD-like"/>
</dbReference>
<evidence type="ECO:0000259" key="2">
    <source>
        <dbReference type="SMART" id="SM00922"/>
    </source>
</evidence>
<protein>
    <submittedName>
        <fullName evidence="3">Galactonate dehydratase</fullName>
        <ecNumber evidence="3">4.2.1.6</ecNumber>
    </submittedName>
</protein>
<dbReference type="EC" id="4.2.1.6" evidence="3"/>
<dbReference type="Gene3D" id="3.20.20.120">
    <property type="entry name" value="Enolase-like C-terminal domain"/>
    <property type="match status" value="1"/>
</dbReference>
<evidence type="ECO:0000256" key="1">
    <source>
        <dbReference type="ARBA" id="ARBA00023239"/>
    </source>
</evidence>
<feature type="domain" description="Mandelate racemase/muconate lactonizing enzyme C-terminal" evidence="2">
    <location>
        <begin position="166"/>
        <end position="262"/>
    </location>
</feature>
<reference evidence="3 4" key="1">
    <citation type="submission" date="2020-08" db="EMBL/GenBank/DDBJ databases">
        <title>Genomic Encyclopedia of Type Strains, Phase IV (KMG-IV): sequencing the most valuable type-strain genomes for metagenomic binning, comparative biology and taxonomic classification.</title>
        <authorList>
            <person name="Goeker M."/>
        </authorList>
    </citation>
    <scope>NUCLEOTIDE SEQUENCE [LARGE SCALE GENOMIC DNA]</scope>
    <source>
        <strain evidence="3 4">DSM 103725</strain>
    </source>
</reference>
<dbReference type="Gene3D" id="3.30.390.10">
    <property type="entry name" value="Enolase-like, N-terminal domain"/>
    <property type="match status" value="1"/>
</dbReference>
<dbReference type="SUPFAM" id="SSF54826">
    <property type="entry name" value="Enolase N-terminal domain-like"/>
    <property type="match status" value="1"/>
</dbReference>
<keyword evidence="4" id="KW-1185">Reference proteome</keyword>
<dbReference type="Proteomes" id="UP000541810">
    <property type="component" value="Unassembled WGS sequence"/>
</dbReference>
<comment type="caution">
    <text evidence="3">The sequence shown here is derived from an EMBL/GenBank/DDBJ whole genome shotgun (WGS) entry which is preliminary data.</text>
</comment>
<dbReference type="InterPro" id="IPR013342">
    <property type="entry name" value="Mandelate_racemase_C"/>
</dbReference>
<proteinExistence type="predicted"/>
<keyword evidence="1 3" id="KW-0456">Lyase</keyword>
<dbReference type="InterPro" id="IPR036849">
    <property type="entry name" value="Enolase-like_C_sf"/>
</dbReference>
<dbReference type="EMBL" id="JACHGY010000001">
    <property type="protein sequence ID" value="MBB6429551.1"/>
    <property type="molecule type" value="Genomic_DNA"/>
</dbReference>
<name>A0A7X0H5A0_9BACT</name>
<dbReference type="AlphaFoldDB" id="A0A7X0H5A0"/>
<dbReference type="InterPro" id="IPR013341">
    <property type="entry name" value="Mandelate_racemase_N_dom"/>
</dbReference>